<dbReference type="EMBL" id="JAAAML010000003">
    <property type="protein sequence ID" value="MCO6409520.1"/>
    <property type="molecule type" value="Genomic_DNA"/>
</dbReference>
<feature type="domain" description="N-acetyltransferase" evidence="3">
    <location>
        <begin position="6"/>
        <end position="170"/>
    </location>
</feature>
<dbReference type="PROSITE" id="PS51186">
    <property type="entry name" value="GNAT"/>
    <property type="match status" value="1"/>
</dbReference>
<evidence type="ECO:0000256" key="2">
    <source>
        <dbReference type="ARBA" id="ARBA00023315"/>
    </source>
</evidence>
<keyword evidence="2" id="KW-0012">Acyltransferase</keyword>
<gene>
    <name evidence="4" type="ORF">GTW23_15165</name>
</gene>
<comment type="caution">
    <text evidence="4">The sequence shown here is derived from an EMBL/GenBank/DDBJ whole genome shotgun (WGS) entry which is preliminary data.</text>
</comment>
<evidence type="ECO:0000313" key="4">
    <source>
        <dbReference type="EMBL" id="MCO6409520.1"/>
    </source>
</evidence>
<reference evidence="4 5" key="1">
    <citation type="submission" date="2020-01" db="EMBL/GenBank/DDBJ databases">
        <title>Genomes of bacteria type strains.</title>
        <authorList>
            <person name="Chen J."/>
            <person name="Zhu S."/>
            <person name="Yang J."/>
        </authorList>
    </citation>
    <scope>NUCLEOTIDE SEQUENCE [LARGE SCALE GENOMIC DNA]</scope>
    <source>
        <strain evidence="4 5">DSM 16655</strain>
    </source>
</reference>
<dbReference type="CDD" id="cd04301">
    <property type="entry name" value="NAT_SF"/>
    <property type="match status" value="1"/>
</dbReference>
<accession>A0ABT1CVF1</accession>
<dbReference type="Proteomes" id="UP001320715">
    <property type="component" value="Unassembled WGS sequence"/>
</dbReference>
<name>A0ABT1CVF1_9HYPH</name>
<dbReference type="InterPro" id="IPR050832">
    <property type="entry name" value="Bact_Acetyltransf"/>
</dbReference>
<dbReference type="Pfam" id="PF13673">
    <property type="entry name" value="Acetyltransf_10"/>
    <property type="match status" value="1"/>
</dbReference>
<dbReference type="InterPro" id="IPR016181">
    <property type="entry name" value="Acyl_CoA_acyltransferase"/>
</dbReference>
<evidence type="ECO:0000256" key="1">
    <source>
        <dbReference type="ARBA" id="ARBA00022679"/>
    </source>
</evidence>
<dbReference type="RefSeq" id="WP_252916382.1">
    <property type="nucleotide sequence ID" value="NZ_JAAAML010000003.1"/>
</dbReference>
<keyword evidence="1" id="KW-0808">Transferase</keyword>
<sequence length="170" mass="18568">MVLENLTIRPATIADEAMVSGVLAESYASLWQDHYSRSDLDVLLPLITRAQPQLLESGRFFVAISNRQCAGCGGWSLAVPGRTDEIIPGTGHVRHFAVHPDHLRKGVARALYSVCLAQARNLGLVRMEAWSSLQAVPFYAGLGFREIEPLTIDFPDGIALQSVRMIADPA</sequence>
<dbReference type="PANTHER" id="PTHR43877">
    <property type="entry name" value="AMINOALKYLPHOSPHONATE N-ACETYLTRANSFERASE-RELATED-RELATED"/>
    <property type="match status" value="1"/>
</dbReference>
<dbReference type="InterPro" id="IPR000182">
    <property type="entry name" value="GNAT_dom"/>
</dbReference>
<dbReference type="SUPFAM" id="SSF55729">
    <property type="entry name" value="Acyl-CoA N-acyltransferases (Nat)"/>
    <property type="match status" value="1"/>
</dbReference>
<evidence type="ECO:0000313" key="5">
    <source>
        <dbReference type="Proteomes" id="UP001320715"/>
    </source>
</evidence>
<dbReference type="Gene3D" id="3.40.630.30">
    <property type="match status" value="1"/>
</dbReference>
<organism evidence="4 5">
    <name type="scientific">Hoeflea alexandrii</name>
    <dbReference type="NCBI Taxonomy" id="288436"/>
    <lineage>
        <taxon>Bacteria</taxon>
        <taxon>Pseudomonadati</taxon>
        <taxon>Pseudomonadota</taxon>
        <taxon>Alphaproteobacteria</taxon>
        <taxon>Hyphomicrobiales</taxon>
        <taxon>Rhizobiaceae</taxon>
        <taxon>Hoeflea</taxon>
    </lineage>
</organism>
<protein>
    <submittedName>
        <fullName evidence="4">GNAT family N-acetyltransferase</fullName>
    </submittedName>
</protein>
<evidence type="ECO:0000259" key="3">
    <source>
        <dbReference type="PROSITE" id="PS51186"/>
    </source>
</evidence>
<keyword evidence="5" id="KW-1185">Reference proteome</keyword>
<proteinExistence type="predicted"/>